<sequence length="59" mass="7068">MTTIIIKEENSTLNDKILKELGYILKWNAWTKKVEMTRIREEIERLQVLKIPNIEIVLD</sequence>
<dbReference type="Proteomes" id="UP000050360">
    <property type="component" value="Unassembled WGS sequence"/>
</dbReference>
<evidence type="ECO:0000313" key="2">
    <source>
        <dbReference type="Proteomes" id="UP000050360"/>
    </source>
</evidence>
<dbReference type="AlphaFoldDB" id="A0A0P8E116"/>
<name>A0A0P8E116_9EURY</name>
<gene>
    <name evidence="1" type="ORF">MPEBLZ_01557</name>
</gene>
<protein>
    <submittedName>
        <fullName evidence="1">Uncharacterized protein</fullName>
    </submittedName>
</protein>
<evidence type="ECO:0000313" key="1">
    <source>
        <dbReference type="EMBL" id="KPQ43876.1"/>
    </source>
</evidence>
<dbReference type="EMBL" id="LKCM01000122">
    <property type="protein sequence ID" value="KPQ43876.1"/>
    <property type="molecule type" value="Genomic_DNA"/>
</dbReference>
<reference evidence="1 2" key="1">
    <citation type="submission" date="2015-09" db="EMBL/GenBank/DDBJ databases">
        <title>A metagenomics-based metabolic model of nitrate-dependent anaerobic oxidation of methane by Methanoperedens-like archaea.</title>
        <authorList>
            <person name="Arshad A."/>
            <person name="Speth D.R."/>
            <person name="De Graaf R.M."/>
            <person name="Op Den Camp H.J."/>
            <person name="Jetten M.S."/>
            <person name="Welte C.U."/>
        </authorList>
    </citation>
    <scope>NUCLEOTIDE SEQUENCE [LARGE SCALE GENOMIC DNA]</scope>
</reference>
<comment type="caution">
    <text evidence="1">The sequence shown here is derived from an EMBL/GenBank/DDBJ whole genome shotgun (WGS) entry which is preliminary data.</text>
</comment>
<organism evidence="1 2">
    <name type="scientific">Candidatus Methanoperedens nitratireducens</name>
    <dbReference type="NCBI Taxonomy" id="1392998"/>
    <lineage>
        <taxon>Archaea</taxon>
        <taxon>Methanobacteriati</taxon>
        <taxon>Methanobacteriota</taxon>
        <taxon>Stenosarchaea group</taxon>
        <taxon>Methanomicrobia</taxon>
        <taxon>Methanosarcinales</taxon>
        <taxon>ANME-2 cluster</taxon>
        <taxon>Candidatus Methanoperedentaceae</taxon>
        <taxon>Candidatus Methanoperedens</taxon>
    </lineage>
</organism>
<proteinExistence type="predicted"/>
<accession>A0A0P8E116</accession>